<dbReference type="GO" id="GO:0046872">
    <property type="term" value="F:metal ion binding"/>
    <property type="evidence" value="ECO:0007669"/>
    <property type="project" value="InterPro"/>
</dbReference>
<dbReference type="RefSeq" id="WP_015104737.1">
    <property type="nucleotide sequence ID" value="NC_019673.1"/>
</dbReference>
<feature type="domain" description="Mycothiol-dependent maleylpyruvate isomerase metal-binding" evidence="1">
    <location>
        <begin position="11"/>
        <end position="128"/>
    </location>
</feature>
<proteinExistence type="predicted"/>
<reference evidence="2 3" key="1">
    <citation type="journal article" date="2012" name="BMC Genomics">
        <title>Complete genome sequence of Saccharothrix espanaensis DSM 44229T and comparison to the other completely sequenced Pseudonocardiaceae.</title>
        <authorList>
            <person name="Strobel T."/>
            <person name="Al-Dilaimi A."/>
            <person name="Blom J."/>
            <person name="Gessner A."/>
            <person name="Kalinowski J."/>
            <person name="Luzhetska M."/>
            <person name="Puhler A."/>
            <person name="Szczepanowski R."/>
            <person name="Bechthold A."/>
            <person name="Ruckert C."/>
        </authorList>
    </citation>
    <scope>NUCLEOTIDE SEQUENCE [LARGE SCALE GENOMIC DNA]</scope>
    <source>
        <strain evidence="3">ATCC 51144 / DSM 44229 / JCM 9112 / NBRC 15066 / NRRL 15764</strain>
    </source>
</reference>
<dbReference type="AlphaFoldDB" id="K0KAU7"/>
<dbReference type="InterPro" id="IPR017520">
    <property type="entry name" value="CHP03086"/>
</dbReference>
<gene>
    <name evidence="2" type="ordered locus">BN6_73960</name>
</gene>
<organism evidence="2 3">
    <name type="scientific">Saccharothrix espanaensis (strain ATCC 51144 / DSM 44229 / JCM 9112 / NBRC 15066 / NRRL 15764)</name>
    <dbReference type="NCBI Taxonomy" id="1179773"/>
    <lineage>
        <taxon>Bacteria</taxon>
        <taxon>Bacillati</taxon>
        <taxon>Actinomycetota</taxon>
        <taxon>Actinomycetes</taxon>
        <taxon>Pseudonocardiales</taxon>
        <taxon>Pseudonocardiaceae</taxon>
        <taxon>Saccharothrix</taxon>
    </lineage>
</organism>
<accession>K0KAU7</accession>
<dbReference type="eggNOG" id="ENOG5032B92">
    <property type="taxonomic scope" value="Bacteria"/>
</dbReference>
<dbReference type="SUPFAM" id="SSF109854">
    <property type="entry name" value="DinB/YfiT-like putative metalloenzymes"/>
    <property type="match status" value="1"/>
</dbReference>
<dbReference type="NCBIfam" id="TIGR03086">
    <property type="entry name" value="TIGR03086 family metal-binding protein"/>
    <property type="match status" value="1"/>
</dbReference>
<dbReference type="InterPro" id="IPR034660">
    <property type="entry name" value="DinB/YfiT-like"/>
</dbReference>
<evidence type="ECO:0000313" key="3">
    <source>
        <dbReference type="Proteomes" id="UP000006281"/>
    </source>
</evidence>
<name>K0KAU7_SACES</name>
<dbReference type="Proteomes" id="UP000006281">
    <property type="component" value="Chromosome"/>
</dbReference>
<dbReference type="Gene3D" id="1.20.120.450">
    <property type="entry name" value="dinb family like domain"/>
    <property type="match status" value="1"/>
</dbReference>
<dbReference type="STRING" id="1179773.BN6_73960"/>
<keyword evidence="3" id="KW-1185">Reference proteome</keyword>
<sequence length="186" mass="19862">MNTERLAALAAAPVLEIIDAITPDQLDAPTPCAEYDVRRLIGHLLFWGPSLEAAARKEAVTPAGAEADVDLTDWRPRLRAQLERTAAAWSAPEAWQGVTVLGSPNEMPAAMIGGMTVGEIVVHGWDLATAVDRTPSWDVEVLEFVHADLVGSAPVAREMGLFGPEVPVAEDAPLLDRLLGLTGRKV</sequence>
<dbReference type="InterPro" id="IPR024344">
    <property type="entry name" value="MDMPI_metal-binding"/>
</dbReference>
<dbReference type="NCBIfam" id="TIGR03083">
    <property type="entry name" value="maleylpyruvate isomerase family mycothiol-dependent enzyme"/>
    <property type="match status" value="1"/>
</dbReference>
<dbReference type="PATRIC" id="fig|1179773.3.peg.7474"/>
<dbReference type="BioCyc" id="SESP1179773:BN6_RS35745-MONOMER"/>
<dbReference type="InterPro" id="IPR017517">
    <property type="entry name" value="Maleyloyr_isom"/>
</dbReference>
<evidence type="ECO:0000313" key="2">
    <source>
        <dbReference type="EMBL" id="CCH34627.1"/>
    </source>
</evidence>
<dbReference type="OrthoDB" id="5185819at2"/>
<dbReference type="Pfam" id="PF11716">
    <property type="entry name" value="MDMPI_N"/>
    <property type="match status" value="1"/>
</dbReference>
<evidence type="ECO:0000259" key="1">
    <source>
        <dbReference type="Pfam" id="PF11716"/>
    </source>
</evidence>
<dbReference type="HOGENOM" id="CLU_051661_2_0_11"/>
<dbReference type="KEGG" id="sesp:BN6_73960"/>
<protein>
    <recommendedName>
        <fullName evidence="1">Mycothiol-dependent maleylpyruvate isomerase metal-binding domain-containing protein</fullName>
    </recommendedName>
</protein>
<dbReference type="EMBL" id="HE804045">
    <property type="protein sequence ID" value="CCH34627.1"/>
    <property type="molecule type" value="Genomic_DNA"/>
</dbReference>